<reference evidence="2" key="1">
    <citation type="journal article" date="2019" name="Int. J. Syst. Evol. Microbiol.">
        <title>The Global Catalogue of Microorganisms (GCM) 10K type strain sequencing project: providing services to taxonomists for standard genome sequencing and annotation.</title>
        <authorList>
            <consortium name="The Broad Institute Genomics Platform"/>
            <consortium name="The Broad Institute Genome Sequencing Center for Infectious Disease"/>
            <person name="Wu L."/>
            <person name="Ma J."/>
        </authorList>
    </citation>
    <scope>NUCLEOTIDE SEQUENCE [LARGE SCALE GENOMIC DNA]</scope>
    <source>
        <strain evidence="2">CCM 8903</strain>
    </source>
</reference>
<dbReference type="EMBL" id="JBHTON010000010">
    <property type="protein sequence ID" value="MFD1484507.1"/>
    <property type="molecule type" value="Genomic_DNA"/>
</dbReference>
<dbReference type="InterPro" id="IPR021247">
    <property type="entry name" value="DUF2785"/>
</dbReference>
<gene>
    <name evidence="1" type="ORF">ACFQ5J_04575</name>
</gene>
<proteinExistence type="predicted"/>
<dbReference type="Proteomes" id="UP001597252">
    <property type="component" value="Unassembled WGS sequence"/>
</dbReference>
<sequence length="322" mass="36995">MDELAKTYQALQKVQHDLLAGKIFGTLPQQVGQIMDAVKPQPATPVQTPDDDEHAIARIRVIVARTKASSEPEISDDELRFLVAHLASRNPLVRDKGAFFCLGDLLQSGAVTNVQLVWLFHRLQAPDVLYSHILETQNDGIYLRSFAVMILSAVVYADKNRYHALTPDDYHDLVLPMAVYLALERDGRGYVDAHGWAHVYTHIGNLLDELTQVTSLTRGEKVFLMTLTLAGWQRIDDPLVYGEDQRIALYLTNLASKHQFYAQSLVMGLTDWQRRIRQLRPQESQRFWNRWYNRNRLLEACLMRADMPQSVVDYLQKIIDFY</sequence>
<dbReference type="Pfam" id="PF10978">
    <property type="entry name" value="DUF2785"/>
    <property type="match status" value="1"/>
</dbReference>
<evidence type="ECO:0000313" key="1">
    <source>
        <dbReference type="EMBL" id="MFD1484507.1"/>
    </source>
</evidence>
<name>A0ABW4E3K7_9LACO</name>
<evidence type="ECO:0000313" key="2">
    <source>
        <dbReference type="Proteomes" id="UP001597252"/>
    </source>
</evidence>
<protein>
    <submittedName>
        <fullName evidence="1">DUF2785 domain-containing protein</fullName>
    </submittedName>
</protein>
<dbReference type="RefSeq" id="WP_125754016.1">
    <property type="nucleotide sequence ID" value="NZ_JBHTON010000010.1"/>
</dbReference>
<comment type="caution">
    <text evidence="1">The sequence shown here is derived from an EMBL/GenBank/DDBJ whole genome shotgun (WGS) entry which is preliminary data.</text>
</comment>
<organism evidence="1 2">
    <name type="scientific">Lacticaseibacillus baoqingensis</name>
    <dbReference type="NCBI Taxonomy" id="2486013"/>
    <lineage>
        <taxon>Bacteria</taxon>
        <taxon>Bacillati</taxon>
        <taxon>Bacillota</taxon>
        <taxon>Bacilli</taxon>
        <taxon>Lactobacillales</taxon>
        <taxon>Lactobacillaceae</taxon>
        <taxon>Lacticaseibacillus</taxon>
    </lineage>
</organism>
<keyword evidence="2" id="KW-1185">Reference proteome</keyword>
<accession>A0ABW4E3K7</accession>